<feature type="region of interest" description="Disordered" evidence="1">
    <location>
        <begin position="47"/>
        <end position="73"/>
    </location>
</feature>
<protein>
    <submittedName>
        <fullName evidence="2">Uncharacterized protein</fullName>
    </submittedName>
</protein>
<gene>
    <name evidence="2" type="ORF">DPV79_11780</name>
</gene>
<accession>A0A365QXI5</accession>
<dbReference type="RefSeq" id="WP_113045508.1">
    <property type="nucleotide sequence ID" value="NZ_QMFZ01000008.1"/>
</dbReference>
<evidence type="ECO:0000313" key="3">
    <source>
        <dbReference type="Proteomes" id="UP000252458"/>
    </source>
</evidence>
<evidence type="ECO:0000256" key="1">
    <source>
        <dbReference type="SAM" id="MobiDB-lite"/>
    </source>
</evidence>
<comment type="caution">
    <text evidence="2">The sequence shown here is derived from an EMBL/GenBank/DDBJ whole genome shotgun (WGS) entry which is preliminary data.</text>
</comment>
<sequence length="73" mass="7724">MLTPIVGGADFCHLDDVLEPGDHRKVVARVDHLTARITSLAMPATRCTAPMSRPARSGSAPMRAVSSVARRAA</sequence>
<keyword evidence="3" id="KW-1185">Reference proteome</keyword>
<feature type="compositionally biased region" description="Low complexity" evidence="1">
    <location>
        <begin position="63"/>
        <end position="73"/>
    </location>
</feature>
<dbReference type="EMBL" id="QMFZ01000008">
    <property type="protein sequence ID" value="RBB39936.1"/>
    <property type="molecule type" value="Genomic_DNA"/>
</dbReference>
<organism evidence="2 3">
    <name type="scientific">Burkholderia reimsis</name>
    <dbReference type="NCBI Taxonomy" id="2234132"/>
    <lineage>
        <taxon>Bacteria</taxon>
        <taxon>Pseudomonadati</taxon>
        <taxon>Pseudomonadota</taxon>
        <taxon>Betaproteobacteria</taxon>
        <taxon>Burkholderiales</taxon>
        <taxon>Burkholderiaceae</taxon>
        <taxon>Burkholderia</taxon>
    </lineage>
</organism>
<dbReference type="AlphaFoldDB" id="A0A365QXI5"/>
<reference evidence="2 3" key="1">
    <citation type="submission" date="2018-06" db="EMBL/GenBank/DDBJ databases">
        <title>Draft genome sequence of Burkholderia reimsis strain BE51 isolated from a French agricultural soil.</title>
        <authorList>
            <person name="Esmaeel Q."/>
        </authorList>
    </citation>
    <scope>NUCLEOTIDE SEQUENCE [LARGE SCALE GENOMIC DNA]</scope>
    <source>
        <strain evidence="2 3">BE51</strain>
    </source>
</reference>
<evidence type="ECO:0000313" key="2">
    <source>
        <dbReference type="EMBL" id="RBB39936.1"/>
    </source>
</evidence>
<name>A0A365QXI5_9BURK</name>
<proteinExistence type="predicted"/>
<dbReference type="Proteomes" id="UP000252458">
    <property type="component" value="Unassembled WGS sequence"/>
</dbReference>